<evidence type="ECO:0000256" key="3">
    <source>
        <dbReference type="ARBA" id="ARBA00022475"/>
    </source>
</evidence>
<evidence type="ECO:0000256" key="11">
    <source>
        <dbReference type="PIRSR" id="PIRSR601461-2"/>
    </source>
</evidence>
<dbReference type="Proteomes" id="UP001172155">
    <property type="component" value="Unassembled WGS sequence"/>
</dbReference>
<dbReference type="GO" id="GO:0005886">
    <property type="term" value="C:plasma membrane"/>
    <property type="evidence" value="ECO:0007669"/>
    <property type="project" value="UniProtKB-SubCell"/>
</dbReference>
<evidence type="ECO:0000256" key="8">
    <source>
        <dbReference type="ARBA" id="ARBA00023180"/>
    </source>
</evidence>
<feature type="signal peptide" evidence="13">
    <location>
        <begin position="1"/>
        <end position="19"/>
    </location>
</feature>
<name>A0AA40EJM8_9PEZI</name>
<dbReference type="InterPro" id="IPR034164">
    <property type="entry name" value="Pepsin-like_dom"/>
</dbReference>
<evidence type="ECO:0000256" key="10">
    <source>
        <dbReference type="PIRSR" id="PIRSR601461-1"/>
    </source>
</evidence>
<evidence type="ECO:0000256" key="5">
    <source>
        <dbReference type="ARBA" id="ARBA00022750"/>
    </source>
</evidence>
<evidence type="ECO:0000256" key="12">
    <source>
        <dbReference type="SAM" id="MobiDB-lite"/>
    </source>
</evidence>
<feature type="domain" description="Peptidase A1" evidence="14">
    <location>
        <begin position="126"/>
        <end position="428"/>
    </location>
</feature>
<keyword evidence="13" id="KW-0732">Signal</keyword>
<dbReference type="AlphaFoldDB" id="A0AA40EJM8"/>
<keyword evidence="7" id="KW-0472">Membrane</keyword>
<dbReference type="Pfam" id="PF00026">
    <property type="entry name" value="Asp"/>
    <property type="match status" value="1"/>
</dbReference>
<feature type="region of interest" description="Disordered" evidence="12">
    <location>
        <begin position="456"/>
        <end position="485"/>
    </location>
</feature>
<keyword evidence="16" id="KW-1185">Reference proteome</keyword>
<dbReference type="GO" id="GO:0006508">
    <property type="term" value="P:proteolysis"/>
    <property type="evidence" value="ECO:0007669"/>
    <property type="project" value="UniProtKB-KW"/>
</dbReference>
<dbReference type="InterPro" id="IPR033121">
    <property type="entry name" value="PEPTIDASE_A1"/>
</dbReference>
<feature type="region of interest" description="Disordered" evidence="12">
    <location>
        <begin position="32"/>
        <end position="54"/>
    </location>
</feature>
<feature type="chain" id="PRO_5041280567" evidence="13">
    <location>
        <begin position="20"/>
        <end position="513"/>
    </location>
</feature>
<feature type="active site" evidence="10">
    <location>
        <position position="144"/>
    </location>
</feature>
<dbReference type="Gene3D" id="2.40.70.10">
    <property type="entry name" value="Acid Proteases"/>
    <property type="match status" value="2"/>
</dbReference>
<feature type="active site" evidence="10">
    <location>
        <position position="325"/>
    </location>
</feature>
<evidence type="ECO:0000256" key="7">
    <source>
        <dbReference type="ARBA" id="ARBA00023136"/>
    </source>
</evidence>
<comment type="caution">
    <text evidence="15">The sequence shown here is derived from an EMBL/GenBank/DDBJ whole genome shotgun (WGS) entry which is preliminary data.</text>
</comment>
<dbReference type="InterPro" id="IPR001461">
    <property type="entry name" value="Aspartic_peptidase_A1"/>
</dbReference>
<protein>
    <submittedName>
        <fullName evidence="15">Aspartic peptidase domain-containing protein</fullName>
    </submittedName>
</protein>
<accession>A0AA40EJM8</accession>
<dbReference type="FunFam" id="2.40.70.10:FF:000060">
    <property type="entry name" value="Aspartic-type endopeptidase ctsD"/>
    <property type="match status" value="1"/>
</dbReference>
<dbReference type="PRINTS" id="PR00792">
    <property type="entry name" value="PEPSIN"/>
</dbReference>
<evidence type="ECO:0000256" key="1">
    <source>
        <dbReference type="ARBA" id="ARBA00004236"/>
    </source>
</evidence>
<feature type="disulfide bond" evidence="11">
    <location>
        <begin position="157"/>
        <end position="162"/>
    </location>
</feature>
<evidence type="ECO:0000256" key="2">
    <source>
        <dbReference type="ARBA" id="ARBA00007447"/>
    </source>
</evidence>
<feature type="compositionally biased region" description="Low complexity" evidence="12">
    <location>
        <begin position="461"/>
        <end position="481"/>
    </location>
</feature>
<gene>
    <name evidence="15" type="ORF">B0T18DRAFT_431853</name>
</gene>
<evidence type="ECO:0000256" key="6">
    <source>
        <dbReference type="ARBA" id="ARBA00022801"/>
    </source>
</evidence>
<evidence type="ECO:0000313" key="15">
    <source>
        <dbReference type="EMBL" id="KAK0740557.1"/>
    </source>
</evidence>
<evidence type="ECO:0000256" key="4">
    <source>
        <dbReference type="ARBA" id="ARBA00022670"/>
    </source>
</evidence>
<dbReference type="GO" id="GO:0004190">
    <property type="term" value="F:aspartic-type endopeptidase activity"/>
    <property type="evidence" value="ECO:0007669"/>
    <property type="project" value="UniProtKB-KW"/>
</dbReference>
<evidence type="ECO:0000256" key="9">
    <source>
        <dbReference type="ARBA" id="ARBA00023288"/>
    </source>
</evidence>
<keyword evidence="5" id="KW-0064">Aspartyl protease</keyword>
<keyword evidence="8" id="KW-0325">Glycoprotein</keyword>
<keyword evidence="9" id="KW-0449">Lipoprotein</keyword>
<reference evidence="15" key="1">
    <citation type="submission" date="2023-06" db="EMBL/GenBank/DDBJ databases">
        <title>Genome-scale phylogeny and comparative genomics of the fungal order Sordariales.</title>
        <authorList>
            <consortium name="Lawrence Berkeley National Laboratory"/>
            <person name="Hensen N."/>
            <person name="Bonometti L."/>
            <person name="Westerberg I."/>
            <person name="Brannstrom I.O."/>
            <person name="Guillou S."/>
            <person name="Cros-Aarteil S."/>
            <person name="Calhoun S."/>
            <person name="Haridas S."/>
            <person name="Kuo A."/>
            <person name="Mondo S."/>
            <person name="Pangilinan J."/>
            <person name="Riley R."/>
            <person name="LaButti K."/>
            <person name="Andreopoulos B."/>
            <person name="Lipzen A."/>
            <person name="Chen C."/>
            <person name="Yanf M."/>
            <person name="Daum C."/>
            <person name="Ng V."/>
            <person name="Clum A."/>
            <person name="Steindorff A."/>
            <person name="Ohm R."/>
            <person name="Martin F."/>
            <person name="Silar P."/>
            <person name="Natvig D."/>
            <person name="Lalanne C."/>
            <person name="Gautier V."/>
            <person name="Ament-velasquez S.L."/>
            <person name="Kruys A."/>
            <person name="Hutchinson M.I."/>
            <person name="Powell A.J."/>
            <person name="Barry K."/>
            <person name="Miller A.N."/>
            <person name="Grigoriev I.V."/>
            <person name="Debuchy R."/>
            <person name="Gladieux P."/>
            <person name="Thoren M.H."/>
            <person name="Johannesson H."/>
        </authorList>
    </citation>
    <scope>NUCLEOTIDE SEQUENCE</scope>
    <source>
        <strain evidence="15">SMH3187-1</strain>
    </source>
</reference>
<keyword evidence="4" id="KW-0645">Protease</keyword>
<dbReference type="PANTHER" id="PTHR47966">
    <property type="entry name" value="BETA-SITE APP-CLEAVING ENZYME, ISOFORM A-RELATED"/>
    <property type="match status" value="1"/>
</dbReference>
<sequence length="513" mass="54094">MLRTLALLQLTLWAATIHAFFPWRPCEVDRSCPGSRPRSLDGGPSSLSPHATLPRGQSFDILRAPNTREDGETPTSRAIRAASRIAAKRGATPLTNRANVYTVIPPIAPSAPNSAGIFQDGYDYSYFIQAKVGSSGKPMYMLLDSGAGRTWFMARTCKAEACGMHETFGPEDSKTLKLEDQTFILKYGSGNVTCQVARDSLTVAGVTVNMSFGLASTLTDHFVHFPFDGILGLSMNKGTTDPFMAIMLEKKEIAAKVFSISLSRHSDGFNNGQITFGGVDPTQFTGDISYSPVSPAANGDWAIAMGDIGHDGKSAGLKGTEAIIDTGTSMAFGKPEDVAAFHKTIPGATTQDNITYEVPCSTKPLTIKFGGVTYNIPAKDWQMPWNDTSCFSNVFGIDSAKGKWLIGDMFLKNVYAVFDIGQSRIGFAAKVPPPAAPKGSNGKPTATGPGMAPIVSPFVPSPEGAGTPTPGGQPGAPATSSVTPEQVSLGGRLEIQQLLSVVSALAIAIALAA</sequence>
<comment type="similarity">
    <text evidence="2">Belongs to the peptidase A1 family.</text>
</comment>
<evidence type="ECO:0000313" key="16">
    <source>
        <dbReference type="Proteomes" id="UP001172155"/>
    </source>
</evidence>
<evidence type="ECO:0000256" key="13">
    <source>
        <dbReference type="SAM" id="SignalP"/>
    </source>
</evidence>
<keyword evidence="11" id="KW-1015">Disulfide bond</keyword>
<proteinExistence type="inferred from homology"/>
<dbReference type="CDD" id="cd05471">
    <property type="entry name" value="pepsin_like"/>
    <property type="match status" value="1"/>
</dbReference>
<evidence type="ECO:0000259" key="14">
    <source>
        <dbReference type="PROSITE" id="PS51767"/>
    </source>
</evidence>
<dbReference type="EMBL" id="JAUKUD010000006">
    <property type="protein sequence ID" value="KAK0740557.1"/>
    <property type="molecule type" value="Genomic_DNA"/>
</dbReference>
<dbReference type="SUPFAM" id="SSF50630">
    <property type="entry name" value="Acid proteases"/>
    <property type="match status" value="1"/>
</dbReference>
<dbReference type="PANTHER" id="PTHR47966:SF75">
    <property type="entry name" value="ENDOPEPTIDASE (CTSD), PUTATIVE (AFU_ORTHOLOGUE AFUA_4G07040)-RELATED"/>
    <property type="match status" value="1"/>
</dbReference>
<keyword evidence="3" id="KW-1003">Cell membrane</keyword>
<keyword evidence="6" id="KW-0378">Hydrolase</keyword>
<dbReference type="InterPro" id="IPR021109">
    <property type="entry name" value="Peptidase_aspartic_dom_sf"/>
</dbReference>
<feature type="disulfide bond" evidence="11">
    <location>
        <begin position="360"/>
        <end position="390"/>
    </location>
</feature>
<dbReference type="PROSITE" id="PS51767">
    <property type="entry name" value="PEPTIDASE_A1"/>
    <property type="match status" value="1"/>
</dbReference>
<organism evidence="15 16">
    <name type="scientific">Schizothecium vesticola</name>
    <dbReference type="NCBI Taxonomy" id="314040"/>
    <lineage>
        <taxon>Eukaryota</taxon>
        <taxon>Fungi</taxon>
        <taxon>Dikarya</taxon>
        <taxon>Ascomycota</taxon>
        <taxon>Pezizomycotina</taxon>
        <taxon>Sordariomycetes</taxon>
        <taxon>Sordariomycetidae</taxon>
        <taxon>Sordariales</taxon>
        <taxon>Schizotheciaceae</taxon>
        <taxon>Schizothecium</taxon>
    </lineage>
</organism>
<comment type="subcellular location">
    <subcellularLocation>
        <location evidence="1">Cell membrane</location>
    </subcellularLocation>
</comment>